<reference evidence="1 2" key="1">
    <citation type="submission" date="2018-01" db="EMBL/GenBank/DDBJ databases">
        <title>Denitrification phenotypes of diverse strains of Pseudomonas stutzeri.</title>
        <authorList>
            <person name="Milligan D.A."/>
            <person name="Bergaust L."/>
            <person name="Bakken L.R."/>
            <person name="Frostegard A."/>
        </authorList>
    </citation>
    <scope>NUCLEOTIDE SEQUENCE [LARGE SCALE GENOMIC DNA]</scope>
    <source>
        <strain evidence="1 2">CCUG 44592</strain>
    </source>
</reference>
<gene>
    <name evidence="1" type="ORF">CXK99_20800</name>
</gene>
<evidence type="ECO:0000313" key="2">
    <source>
        <dbReference type="Proteomes" id="UP000236003"/>
    </source>
</evidence>
<evidence type="ECO:0000313" key="1">
    <source>
        <dbReference type="EMBL" id="PNF57629.1"/>
    </source>
</evidence>
<dbReference type="EMBL" id="POUM01000024">
    <property type="protein sequence ID" value="PNF57629.1"/>
    <property type="molecule type" value="Genomic_DNA"/>
</dbReference>
<dbReference type="Proteomes" id="UP000236003">
    <property type="component" value="Unassembled WGS sequence"/>
</dbReference>
<comment type="caution">
    <text evidence="1">The sequence shown here is derived from an EMBL/GenBank/DDBJ whole genome shotgun (WGS) entry which is preliminary data.</text>
</comment>
<protein>
    <submittedName>
        <fullName evidence="1">Uncharacterized protein</fullName>
    </submittedName>
</protein>
<accession>A0A2N8R971</accession>
<sequence>MTEEKDAAAHALIEMYADALELTHGPCLAGRAALMAWLDDQFLRLAKLDVPDDAAAGLIDTAYMLWQAESTSQDRKD</sequence>
<proteinExistence type="predicted"/>
<dbReference type="RefSeq" id="WP_102821640.1">
    <property type="nucleotide sequence ID" value="NZ_JAMOHR010000030.1"/>
</dbReference>
<organism evidence="1 2">
    <name type="scientific">Stutzerimonas stutzeri</name>
    <name type="common">Pseudomonas stutzeri</name>
    <dbReference type="NCBI Taxonomy" id="316"/>
    <lineage>
        <taxon>Bacteria</taxon>
        <taxon>Pseudomonadati</taxon>
        <taxon>Pseudomonadota</taxon>
        <taxon>Gammaproteobacteria</taxon>
        <taxon>Pseudomonadales</taxon>
        <taxon>Pseudomonadaceae</taxon>
        <taxon>Stutzerimonas</taxon>
    </lineage>
</organism>
<dbReference type="AlphaFoldDB" id="A0A2N8R971"/>
<name>A0A2N8R971_STUST</name>